<evidence type="ECO:0000256" key="1">
    <source>
        <dbReference type="ARBA" id="ARBA00022614"/>
    </source>
</evidence>
<protein>
    <submittedName>
        <fullName evidence="5">Uncharacterized protein</fullName>
    </submittedName>
</protein>
<reference evidence="5 6" key="1">
    <citation type="submission" date="2024-02" db="EMBL/GenBank/DDBJ databases">
        <authorList>
            <person name="Daric V."/>
            <person name="Darras S."/>
        </authorList>
    </citation>
    <scope>NUCLEOTIDE SEQUENCE [LARGE SCALE GENOMIC DNA]</scope>
</reference>
<evidence type="ECO:0000313" key="5">
    <source>
        <dbReference type="EMBL" id="CAK8672992.1"/>
    </source>
</evidence>
<gene>
    <name evidence="5" type="ORF">CVLEPA_LOCUS2781</name>
</gene>
<organism evidence="5 6">
    <name type="scientific">Clavelina lepadiformis</name>
    <name type="common">Light-bulb sea squirt</name>
    <name type="synonym">Ascidia lepadiformis</name>
    <dbReference type="NCBI Taxonomy" id="159417"/>
    <lineage>
        <taxon>Eukaryota</taxon>
        <taxon>Metazoa</taxon>
        <taxon>Chordata</taxon>
        <taxon>Tunicata</taxon>
        <taxon>Ascidiacea</taxon>
        <taxon>Aplousobranchia</taxon>
        <taxon>Clavelinidae</taxon>
        <taxon>Clavelina</taxon>
    </lineage>
</organism>
<dbReference type="PANTHER" id="PTHR24366:SF96">
    <property type="entry name" value="LEUCINE RICH REPEAT CONTAINING 53"/>
    <property type="match status" value="1"/>
</dbReference>
<dbReference type="EMBL" id="CAWYQH010000002">
    <property type="protein sequence ID" value="CAK8672992.1"/>
    <property type="molecule type" value="Genomic_DNA"/>
</dbReference>
<keyword evidence="3" id="KW-0812">Transmembrane</keyword>
<dbReference type="SMART" id="SM00369">
    <property type="entry name" value="LRR_TYP"/>
    <property type="match status" value="8"/>
</dbReference>
<sequence>MVAKANIIALFLLATWEMLCCIKMSVQGQKCTGHDGKKMYGSCSLDYRDMTLWCDLTNMTRVPPPESINSPAPPSKSHVLLMNASCVDYVEPDVLGKYQRLKVINLSDNFIKSIQNGTLTRKEKLKQLDLSNNQIELIDKQGFKGAPRLMLLNLTNNQLTSIDPEVFQDIHWLEKLFLDQNHLGSLEMGWFVPLRKLKDLSVARNNISSIHPYKHRFPRLKVLNLDGNHLTLIDSAYFKNMPALKFLSLQNNRLSRIEENAFEGKKLMTSIDLRNNLLESLPRNLFTDLCKLRELKISGNRLTTIEPQFVINVIQNDPRPMTSLLASNNWNCSCNLFEYWKFLKDMKERENIADVECLFPQQLAGVRLSTLSIEDFCPGTTDATMTPSTNTSSSSVEGKFDPIESYLSVDCKPSRSSFETLQVIQHPALRAVRAMPDPETFEKIDFQTSTVKSTDITTGDVPLTIIIVIVIVTTTIVAVVIAYIFYSIKFREKKTPSKRTASI</sequence>
<name>A0ABP0F3Y7_CLALP</name>
<dbReference type="InterPro" id="IPR003591">
    <property type="entry name" value="Leu-rich_rpt_typical-subtyp"/>
</dbReference>
<feature type="transmembrane region" description="Helical" evidence="3">
    <location>
        <begin position="463"/>
        <end position="486"/>
    </location>
</feature>
<dbReference type="Gene3D" id="3.80.10.10">
    <property type="entry name" value="Ribonuclease Inhibitor"/>
    <property type="match status" value="2"/>
</dbReference>
<dbReference type="PROSITE" id="PS51450">
    <property type="entry name" value="LRR"/>
    <property type="match status" value="4"/>
</dbReference>
<dbReference type="PANTHER" id="PTHR24366">
    <property type="entry name" value="IG(IMMUNOGLOBULIN) AND LRR(LEUCINE RICH REPEAT) DOMAINS"/>
    <property type="match status" value="1"/>
</dbReference>
<feature type="chain" id="PRO_5046572846" evidence="4">
    <location>
        <begin position="29"/>
        <end position="503"/>
    </location>
</feature>
<proteinExistence type="predicted"/>
<comment type="caution">
    <text evidence="5">The sequence shown here is derived from an EMBL/GenBank/DDBJ whole genome shotgun (WGS) entry which is preliminary data.</text>
</comment>
<dbReference type="Proteomes" id="UP001642483">
    <property type="component" value="Unassembled WGS sequence"/>
</dbReference>
<evidence type="ECO:0000256" key="3">
    <source>
        <dbReference type="SAM" id="Phobius"/>
    </source>
</evidence>
<evidence type="ECO:0000313" key="6">
    <source>
        <dbReference type="Proteomes" id="UP001642483"/>
    </source>
</evidence>
<dbReference type="SUPFAM" id="SSF52058">
    <property type="entry name" value="L domain-like"/>
    <property type="match status" value="1"/>
</dbReference>
<keyword evidence="3" id="KW-1133">Transmembrane helix</keyword>
<keyword evidence="3" id="KW-0472">Membrane</keyword>
<evidence type="ECO:0000256" key="2">
    <source>
        <dbReference type="ARBA" id="ARBA00022737"/>
    </source>
</evidence>
<keyword evidence="6" id="KW-1185">Reference proteome</keyword>
<keyword evidence="4" id="KW-0732">Signal</keyword>
<dbReference type="Pfam" id="PF13855">
    <property type="entry name" value="LRR_8"/>
    <property type="match status" value="2"/>
</dbReference>
<evidence type="ECO:0000256" key="4">
    <source>
        <dbReference type="SAM" id="SignalP"/>
    </source>
</evidence>
<feature type="signal peptide" evidence="4">
    <location>
        <begin position="1"/>
        <end position="28"/>
    </location>
</feature>
<accession>A0ABP0F3Y7</accession>
<keyword evidence="1" id="KW-0433">Leucine-rich repeat</keyword>
<dbReference type="InterPro" id="IPR032675">
    <property type="entry name" value="LRR_dom_sf"/>
</dbReference>
<keyword evidence="2" id="KW-0677">Repeat</keyword>
<dbReference type="InterPro" id="IPR001611">
    <property type="entry name" value="Leu-rich_rpt"/>
</dbReference>